<organism evidence="1 2">
    <name type="scientific">Candidatus Thiodubiliella endoseptemdiera</name>
    <dbReference type="NCBI Taxonomy" id="2738886"/>
    <lineage>
        <taxon>Bacteria</taxon>
        <taxon>Pseudomonadati</taxon>
        <taxon>Pseudomonadota</taxon>
        <taxon>Gammaproteobacteria</taxon>
        <taxon>Candidatus Pseudothioglobaceae</taxon>
        <taxon>Candidatus Thiodubiliella</taxon>
    </lineage>
</organism>
<comment type="caution">
    <text evidence="1">The sequence shown here is derived from an EMBL/GenBank/DDBJ whole genome shotgun (WGS) entry which is preliminary data.</text>
</comment>
<protein>
    <submittedName>
        <fullName evidence="1">Uncharacterized protein</fullName>
    </submittedName>
</protein>
<reference evidence="1 2" key="1">
    <citation type="submission" date="2020-05" db="EMBL/GenBank/DDBJ databases">
        <title>Horizontal transmission and recombination maintain forever young bacterial symbiont genomes.</title>
        <authorList>
            <person name="Russell S.L."/>
            <person name="Pepper-Tunick E."/>
            <person name="Svedberg J."/>
            <person name="Byrne A."/>
            <person name="Ruelas Castillo J."/>
            <person name="Vollmers C."/>
            <person name="Beinart R.A."/>
            <person name="Corbett-Detig R."/>
        </authorList>
    </citation>
    <scope>NUCLEOTIDE SEQUENCE [LARGE SCALE GENOMIC DNA]</scope>
    <source>
        <strain evidence="1">455</strain>
    </source>
</reference>
<name>A0A853F1B8_9GAMM</name>
<evidence type="ECO:0000313" key="1">
    <source>
        <dbReference type="EMBL" id="NYT27452.1"/>
    </source>
</evidence>
<dbReference type="AlphaFoldDB" id="A0A853F1B8"/>
<dbReference type="Proteomes" id="UP000568751">
    <property type="component" value="Unassembled WGS sequence"/>
</dbReference>
<gene>
    <name evidence="1" type="ORF">H0A76_05850</name>
</gene>
<sequence length="68" mass="7424">MAKTIIIRLHICAGGDKLDFLKRFLLPLVKPLDTFANIDKYITVSDTGTAGSANQRLMPMATVTDDVS</sequence>
<accession>A0A853F1B8</accession>
<evidence type="ECO:0000313" key="2">
    <source>
        <dbReference type="Proteomes" id="UP000568751"/>
    </source>
</evidence>
<dbReference type="EMBL" id="JACCHT010000001">
    <property type="protein sequence ID" value="NYT27452.1"/>
    <property type="molecule type" value="Genomic_DNA"/>
</dbReference>
<proteinExistence type="predicted"/>